<evidence type="ECO:0000256" key="14">
    <source>
        <dbReference type="RuleBase" id="RU363047"/>
    </source>
</evidence>
<organism evidence="16 17">
    <name type="scientific">Lepisosteus oculatus</name>
    <name type="common">Spotted gar</name>
    <dbReference type="NCBI Taxonomy" id="7918"/>
    <lineage>
        <taxon>Eukaryota</taxon>
        <taxon>Metazoa</taxon>
        <taxon>Chordata</taxon>
        <taxon>Craniata</taxon>
        <taxon>Vertebrata</taxon>
        <taxon>Euteleostomi</taxon>
        <taxon>Actinopterygii</taxon>
        <taxon>Neopterygii</taxon>
        <taxon>Holostei</taxon>
        <taxon>Semionotiformes</taxon>
        <taxon>Lepisosteidae</taxon>
        <taxon>Lepisosteus</taxon>
    </lineage>
</organism>
<reference evidence="16" key="3">
    <citation type="submission" date="2025-09" db="UniProtKB">
        <authorList>
            <consortium name="Ensembl"/>
        </authorList>
    </citation>
    <scope>IDENTIFICATION</scope>
</reference>
<dbReference type="Pfam" id="PF13853">
    <property type="entry name" value="7tm_4"/>
    <property type="match status" value="1"/>
</dbReference>
<evidence type="ECO:0000313" key="16">
    <source>
        <dbReference type="Ensembl" id="ENSLOCP00000022296.1"/>
    </source>
</evidence>
<evidence type="ECO:0000256" key="1">
    <source>
        <dbReference type="ARBA" id="ARBA00004651"/>
    </source>
</evidence>
<keyword evidence="9" id="KW-1015">Disulfide bond</keyword>
<evidence type="ECO:0000256" key="10">
    <source>
        <dbReference type="ARBA" id="ARBA00023170"/>
    </source>
</evidence>
<dbReference type="GeneTree" id="ENSGT01030000234640"/>
<feature type="transmembrane region" description="Helical" evidence="14">
    <location>
        <begin position="26"/>
        <end position="52"/>
    </location>
</feature>
<dbReference type="PANTHER" id="PTHR26451">
    <property type="entry name" value="G_PROTEIN_RECEP_F1_2 DOMAIN-CONTAINING PROTEIN"/>
    <property type="match status" value="1"/>
</dbReference>
<evidence type="ECO:0000259" key="15">
    <source>
        <dbReference type="PROSITE" id="PS50262"/>
    </source>
</evidence>
<keyword evidence="5 14" id="KW-0552">Olfaction</keyword>
<dbReference type="InterPro" id="IPR000276">
    <property type="entry name" value="GPCR_Rhodpsn"/>
</dbReference>
<dbReference type="AlphaFoldDB" id="W5NNT7"/>
<dbReference type="STRING" id="7918.ENSLOCP00000022296"/>
<keyword evidence="4 13" id="KW-0812">Transmembrane</keyword>
<dbReference type="InterPro" id="IPR052921">
    <property type="entry name" value="GPCR1_Superfamily_Member"/>
</dbReference>
<feature type="domain" description="G-protein coupled receptors family 1 profile" evidence="15">
    <location>
        <begin position="42"/>
        <end position="292"/>
    </location>
</feature>
<keyword evidence="6 14" id="KW-1133">Transmembrane helix</keyword>
<evidence type="ECO:0000256" key="7">
    <source>
        <dbReference type="ARBA" id="ARBA00023040"/>
    </source>
</evidence>
<evidence type="ECO:0000256" key="3">
    <source>
        <dbReference type="ARBA" id="ARBA00022606"/>
    </source>
</evidence>
<dbReference type="OMA" id="ICAKPRL"/>
<dbReference type="GO" id="GO:0005549">
    <property type="term" value="F:odorant binding"/>
    <property type="evidence" value="ECO:0000318"/>
    <property type="project" value="GO_Central"/>
</dbReference>
<keyword evidence="8 14" id="KW-0472">Membrane</keyword>
<evidence type="ECO:0000256" key="13">
    <source>
        <dbReference type="RuleBase" id="RU000688"/>
    </source>
</evidence>
<evidence type="ECO:0000313" key="17">
    <source>
        <dbReference type="Proteomes" id="UP000018468"/>
    </source>
</evidence>
<evidence type="ECO:0000256" key="5">
    <source>
        <dbReference type="ARBA" id="ARBA00022725"/>
    </source>
</evidence>
<dbReference type="PROSITE" id="PS00237">
    <property type="entry name" value="G_PROTEIN_RECEP_F1_1"/>
    <property type="match status" value="1"/>
</dbReference>
<dbReference type="PRINTS" id="PR00237">
    <property type="entry name" value="GPCRRHODOPSN"/>
</dbReference>
<evidence type="ECO:0000256" key="6">
    <source>
        <dbReference type="ARBA" id="ARBA00022989"/>
    </source>
</evidence>
<keyword evidence="7 13" id="KW-0297">G-protein coupled receptor</keyword>
<dbReference type="GO" id="GO:0016020">
    <property type="term" value="C:membrane"/>
    <property type="evidence" value="ECO:0000318"/>
    <property type="project" value="GO_Central"/>
</dbReference>
<keyword evidence="3 14" id="KW-0716">Sensory transduction</keyword>
<dbReference type="InterPro" id="IPR000725">
    <property type="entry name" value="Olfact_rcpt"/>
</dbReference>
<feature type="transmembrane region" description="Helical" evidence="14">
    <location>
        <begin position="142"/>
        <end position="163"/>
    </location>
</feature>
<evidence type="ECO:0000256" key="12">
    <source>
        <dbReference type="ARBA" id="ARBA00023224"/>
    </source>
</evidence>
<reference evidence="16" key="2">
    <citation type="submission" date="2025-08" db="UniProtKB">
        <authorList>
            <consortium name="Ensembl"/>
        </authorList>
    </citation>
    <scope>IDENTIFICATION</scope>
</reference>
<dbReference type="eggNOG" id="ENOG502QVH7">
    <property type="taxonomic scope" value="Eukaryota"/>
</dbReference>
<feature type="transmembrane region" description="Helical" evidence="14">
    <location>
        <begin position="59"/>
        <end position="80"/>
    </location>
</feature>
<evidence type="ECO:0000256" key="4">
    <source>
        <dbReference type="ARBA" id="ARBA00022692"/>
    </source>
</evidence>
<feature type="transmembrane region" description="Helical" evidence="14">
    <location>
        <begin position="276"/>
        <end position="294"/>
    </location>
</feature>
<dbReference type="GO" id="GO:0050911">
    <property type="term" value="P:detection of chemical stimulus involved in sensory perception of smell"/>
    <property type="evidence" value="ECO:0000318"/>
    <property type="project" value="GO_Central"/>
</dbReference>
<keyword evidence="11" id="KW-0325">Glycoprotein</keyword>
<dbReference type="PRINTS" id="PR00245">
    <property type="entry name" value="OLFACTORYR"/>
</dbReference>
<dbReference type="Proteomes" id="UP000018468">
    <property type="component" value="Linkage group LG3"/>
</dbReference>
<sequence>RGKMTSPPNVTVLLLTGYEEMGSMKYLYFVLIFVAFLVTIFLNGFLILVVYLKENLHKPMYIFLSNLFVNGLYLSVALYPQILSNLLSDVQMITRFWCQFQVFCLHNYVCCECTILTVMGYDRFVSICMPLQYHSIMTPGTVSKLVAFAWLFPVLILSGLLGLTSRVPLCGNTIGKVYCDNWSIVRLSCTDTTKENTYGIFASILFPGIPVLLVVLSYQRILRACLKASKEARGKALTTCLPHIITFLKFCINVLFEVISRRLDNSSVPLAVRTFLSLQLFIVPPLLNPLVYGLRLQEMRSTVEKVFLRHKSAVQHN</sequence>
<evidence type="ECO:0000256" key="11">
    <source>
        <dbReference type="ARBA" id="ARBA00023180"/>
    </source>
</evidence>
<evidence type="ECO:0000256" key="8">
    <source>
        <dbReference type="ARBA" id="ARBA00023136"/>
    </source>
</evidence>
<dbReference type="GO" id="GO:0004984">
    <property type="term" value="F:olfactory receptor activity"/>
    <property type="evidence" value="ECO:0000318"/>
    <property type="project" value="GO_Central"/>
</dbReference>
<dbReference type="HOGENOM" id="CLU_012526_0_1_1"/>
<feature type="transmembrane region" description="Helical" evidence="14">
    <location>
        <begin position="236"/>
        <end position="256"/>
    </location>
</feature>
<dbReference type="InterPro" id="IPR017452">
    <property type="entry name" value="GPCR_Rhodpsn_7TM"/>
</dbReference>
<dbReference type="EMBL" id="AHAT01003104">
    <property type="status" value="NOT_ANNOTATED_CDS"/>
    <property type="molecule type" value="Genomic_DNA"/>
</dbReference>
<feature type="transmembrane region" description="Helical" evidence="14">
    <location>
        <begin position="100"/>
        <end position="121"/>
    </location>
</feature>
<comment type="similarity">
    <text evidence="13">Belongs to the G-protein coupled receptor 1 family.</text>
</comment>
<keyword evidence="17" id="KW-1185">Reference proteome</keyword>
<evidence type="ECO:0000256" key="2">
    <source>
        <dbReference type="ARBA" id="ARBA00022475"/>
    </source>
</evidence>
<comment type="subcellular location">
    <subcellularLocation>
        <location evidence="1 14">Cell membrane</location>
        <topology evidence="1 14">Multi-pass membrane protein</topology>
    </subcellularLocation>
</comment>
<name>W5NNT7_LEPOC</name>
<dbReference type="GO" id="GO:0005886">
    <property type="term" value="C:plasma membrane"/>
    <property type="evidence" value="ECO:0007669"/>
    <property type="project" value="UniProtKB-SubCell"/>
</dbReference>
<dbReference type="PROSITE" id="PS50262">
    <property type="entry name" value="G_PROTEIN_RECEP_F1_2"/>
    <property type="match status" value="1"/>
</dbReference>
<feature type="transmembrane region" description="Helical" evidence="14">
    <location>
        <begin position="198"/>
        <end position="216"/>
    </location>
</feature>
<proteinExistence type="inferred from homology"/>
<keyword evidence="12 13" id="KW-0807">Transducer</keyword>
<dbReference type="GO" id="GO:0004930">
    <property type="term" value="F:G protein-coupled receptor activity"/>
    <property type="evidence" value="ECO:0007669"/>
    <property type="project" value="UniProtKB-KW"/>
</dbReference>
<dbReference type="PANTHER" id="PTHR26451:SF345">
    <property type="entry name" value="OLFACTORY RECEPTOR"/>
    <property type="match status" value="1"/>
</dbReference>
<dbReference type="FunFam" id="1.20.1070.10:FF:000024">
    <property type="entry name" value="Olfactory receptor"/>
    <property type="match status" value="1"/>
</dbReference>
<dbReference type="Ensembl" id="ENSLOCT00000022337.1">
    <property type="protein sequence ID" value="ENSLOCP00000022296.1"/>
    <property type="gene ID" value="ENSLOCG00000018195.1"/>
</dbReference>
<keyword evidence="2 14" id="KW-1003">Cell membrane</keyword>
<protein>
    <recommendedName>
        <fullName evidence="14">Olfactory receptor</fullName>
    </recommendedName>
</protein>
<reference evidence="17" key="1">
    <citation type="submission" date="2011-12" db="EMBL/GenBank/DDBJ databases">
        <title>The Draft Genome of Lepisosteus oculatus.</title>
        <authorList>
            <consortium name="The Broad Institute Genome Assembly &amp; Analysis Group"/>
            <consortium name="Computational R&amp;D Group"/>
            <consortium name="and Sequencing Platform"/>
            <person name="Di Palma F."/>
            <person name="Alfoldi J."/>
            <person name="Johnson J."/>
            <person name="Berlin A."/>
            <person name="Gnerre S."/>
            <person name="Jaffe D."/>
            <person name="MacCallum I."/>
            <person name="Young S."/>
            <person name="Walker B.J."/>
            <person name="Lander E.S."/>
            <person name="Lindblad-Toh K."/>
        </authorList>
    </citation>
    <scope>NUCLEOTIDE SEQUENCE [LARGE SCALE GENOMIC DNA]</scope>
</reference>
<dbReference type="InParanoid" id="W5NNT7"/>
<keyword evidence="10 13" id="KW-0675">Receptor</keyword>
<evidence type="ECO:0000256" key="9">
    <source>
        <dbReference type="ARBA" id="ARBA00023157"/>
    </source>
</evidence>
<accession>W5NNT7</accession>
<dbReference type="SUPFAM" id="SSF81321">
    <property type="entry name" value="Family A G protein-coupled receptor-like"/>
    <property type="match status" value="1"/>
</dbReference>
<dbReference type="Gene3D" id="1.20.1070.10">
    <property type="entry name" value="Rhodopsin 7-helix transmembrane proteins"/>
    <property type="match status" value="1"/>
</dbReference>